<organism evidence="1">
    <name type="scientific">Arundo donax</name>
    <name type="common">Giant reed</name>
    <name type="synonym">Donax arundinaceus</name>
    <dbReference type="NCBI Taxonomy" id="35708"/>
    <lineage>
        <taxon>Eukaryota</taxon>
        <taxon>Viridiplantae</taxon>
        <taxon>Streptophyta</taxon>
        <taxon>Embryophyta</taxon>
        <taxon>Tracheophyta</taxon>
        <taxon>Spermatophyta</taxon>
        <taxon>Magnoliopsida</taxon>
        <taxon>Liliopsida</taxon>
        <taxon>Poales</taxon>
        <taxon>Poaceae</taxon>
        <taxon>PACMAD clade</taxon>
        <taxon>Arundinoideae</taxon>
        <taxon>Arundineae</taxon>
        <taxon>Arundo</taxon>
    </lineage>
</organism>
<sequence length="41" mass="4747">MKLLIIELEFTKMSLTFVHLLNSGLETLRSSPRRFSPLLVD</sequence>
<name>A0A0A8ZWU7_ARUDO</name>
<accession>A0A0A8ZWU7</accession>
<protein>
    <submittedName>
        <fullName evidence="1">Uncharacterized protein</fullName>
    </submittedName>
</protein>
<dbReference type="AlphaFoldDB" id="A0A0A8ZWU7"/>
<reference evidence="1" key="1">
    <citation type="submission" date="2014-09" db="EMBL/GenBank/DDBJ databases">
        <authorList>
            <person name="Magalhaes I.L.F."/>
            <person name="Oliveira U."/>
            <person name="Santos F.R."/>
            <person name="Vidigal T.H.D.A."/>
            <person name="Brescovit A.D."/>
            <person name="Santos A.J."/>
        </authorList>
    </citation>
    <scope>NUCLEOTIDE SEQUENCE</scope>
    <source>
        <tissue evidence="1">Shoot tissue taken approximately 20 cm above the soil surface</tissue>
    </source>
</reference>
<proteinExistence type="predicted"/>
<evidence type="ECO:0000313" key="1">
    <source>
        <dbReference type="EMBL" id="JAD41225.1"/>
    </source>
</evidence>
<reference evidence="1" key="2">
    <citation type="journal article" date="2015" name="Data Brief">
        <title>Shoot transcriptome of the giant reed, Arundo donax.</title>
        <authorList>
            <person name="Barrero R.A."/>
            <person name="Guerrero F.D."/>
            <person name="Moolhuijzen P."/>
            <person name="Goolsby J.A."/>
            <person name="Tidwell J."/>
            <person name="Bellgard S.E."/>
            <person name="Bellgard M.I."/>
        </authorList>
    </citation>
    <scope>NUCLEOTIDE SEQUENCE</scope>
    <source>
        <tissue evidence="1">Shoot tissue taken approximately 20 cm above the soil surface</tissue>
    </source>
</reference>
<dbReference type="EMBL" id="GBRH01256670">
    <property type="protein sequence ID" value="JAD41225.1"/>
    <property type="molecule type" value="Transcribed_RNA"/>
</dbReference>